<dbReference type="AlphaFoldDB" id="A0A8H7N8I0"/>
<sequence>MWSPTEIQSSSSHYVQTLGFFAGERENPKVRVFHYSMVSIQRHKRDEVTWGKARKSVCAHTNTTVAWLPPSVASASSASSPYSSPSFLCCDTQPEVHHGQTADECQRMDVPSWPPSQFPQ</sequence>
<dbReference type="EMBL" id="JADCTT010000006">
    <property type="protein sequence ID" value="KAF9751067.1"/>
    <property type="molecule type" value="Genomic_DNA"/>
</dbReference>
<protein>
    <submittedName>
        <fullName evidence="2">Uncharacterized protein</fullName>
    </submittedName>
</protein>
<evidence type="ECO:0000313" key="3">
    <source>
        <dbReference type="Proteomes" id="UP000616885"/>
    </source>
</evidence>
<evidence type="ECO:0000256" key="1">
    <source>
        <dbReference type="SAM" id="MobiDB-lite"/>
    </source>
</evidence>
<feature type="region of interest" description="Disordered" evidence="1">
    <location>
        <begin position="99"/>
        <end position="120"/>
    </location>
</feature>
<proteinExistence type="predicted"/>
<dbReference type="Proteomes" id="UP000616885">
    <property type="component" value="Unassembled WGS sequence"/>
</dbReference>
<evidence type="ECO:0000313" key="2">
    <source>
        <dbReference type="EMBL" id="KAF9751067.1"/>
    </source>
</evidence>
<accession>A0A8H7N8I0</accession>
<comment type="caution">
    <text evidence="2">The sequence shown here is derived from an EMBL/GenBank/DDBJ whole genome shotgun (WGS) entry which is preliminary data.</text>
</comment>
<organism evidence="2 3">
    <name type="scientific">Bionectria ochroleuca</name>
    <name type="common">Gliocladium roseum</name>
    <dbReference type="NCBI Taxonomy" id="29856"/>
    <lineage>
        <taxon>Eukaryota</taxon>
        <taxon>Fungi</taxon>
        <taxon>Dikarya</taxon>
        <taxon>Ascomycota</taxon>
        <taxon>Pezizomycotina</taxon>
        <taxon>Sordariomycetes</taxon>
        <taxon>Hypocreomycetidae</taxon>
        <taxon>Hypocreales</taxon>
        <taxon>Bionectriaceae</taxon>
        <taxon>Clonostachys</taxon>
    </lineage>
</organism>
<gene>
    <name evidence="2" type="ORF">IM811_015287</name>
</gene>
<name>A0A8H7N8I0_BIOOC</name>
<reference evidence="2" key="1">
    <citation type="submission" date="2020-10" db="EMBL/GenBank/DDBJ databases">
        <title>High-Quality Genome Resource of Clonostachys rosea strain S41 by Oxford Nanopore Long-Read Sequencing.</title>
        <authorList>
            <person name="Wang H."/>
        </authorList>
    </citation>
    <scope>NUCLEOTIDE SEQUENCE</scope>
    <source>
        <strain evidence="2">S41</strain>
    </source>
</reference>